<dbReference type="PANTHER" id="PTHR36206:SF13">
    <property type="entry name" value="TRANSCRIPTIONAL REGULATORY PROTEIN MOC3"/>
    <property type="match status" value="1"/>
</dbReference>
<keyword evidence="3" id="KW-0805">Transcription regulation</keyword>
<dbReference type="PROSITE" id="PS00463">
    <property type="entry name" value="ZN2_CY6_FUNGAL_1"/>
    <property type="match status" value="1"/>
</dbReference>
<dbReference type="InterPro" id="IPR052360">
    <property type="entry name" value="Transcr_Regulatory_Proteins"/>
</dbReference>
<keyword evidence="1" id="KW-0479">Metal-binding</keyword>
<evidence type="ECO:0000256" key="4">
    <source>
        <dbReference type="ARBA" id="ARBA00023125"/>
    </source>
</evidence>
<feature type="domain" description="Zn(2)-C6 fungal-type" evidence="7">
    <location>
        <begin position="25"/>
        <end position="53"/>
    </location>
</feature>
<keyword evidence="6" id="KW-0539">Nucleus</keyword>
<proteinExistence type="predicted"/>
<evidence type="ECO:0000256" key="3">
    <source>
        <dbReference type="ARBA" id="ARBA00023015"/>
    </source>
</evidence>
<comment type="caution">
    <text evidence="8">The sequence shown here is derived from an EMBL/GenBank/DDBJ whole genome shotgun (WGS) entry which is preliminary data.</text>
</comment>
<gene>
    <name evidence="8" type="ORF">BO70DRAFT_395119</name>
</gene>
<dbReference type="CDD" id="cd00067">
    <property type="entry name" value="GAL4"/>
    <property type="match status" value="1"/>
</dbReference>
<reference evidence="8 9" key="1">
    <citation type="submission" date="2016-12" db="EMBL/GenBank/DDBJ databases">
        <title>The genomes of Aspergillus section Nigri reveals drivers in fungal speciation.</title>
        <authorList>
            <consortium name="DOE Joint Genome Institute"/>
            <person name="Vesth T.C."/>
            <person name="Nybo J."/>
            <person name="Theobald S."/>
            <person name="Brandl J."/>
            <person name="Frisvad J.C."/>
            <person name="Nielsen K.F."/>
            <person name="Lyhne E.K."/>
            <person name="Kogle M.E."/>
            <person name="Kuo A."/>
            <person name="Riley R."/>
            <person name="Clum A."/>
            <person name="Nolan M."/>
            <person name="Lipzen A."/>
            <person name="Salamov A."/>
            <person name="Henrissat B."/>
            <person name="Wiebenga A."/>
            <person name="De Vries R.P."/>
            <person name="Grigoriev I.V."/>
            <person name="Mortensen U.H."/>
            <person name="Andersen M.R."/>
            <person name="Baker S.E."/>
        </authorList>
    </citation>
    <scope>NUCLEOTIDE SEQUENCE [LARGE SCALE GENOMIC DNA]</scope>
    <source>
        <strain evidence="8 9">CBS 117.55</strain>
    </source>
</reference>
<evidence type="ECO:0000259" key="7">
    <source>
        <dbReference type="PROSITE" id="PS50048"/>
    </source>
</evidence>
<dbReference type="SUPFAM" id="SSF57701">
    <property type="entry name" value="Zn2/Cys6 DNA-binding domain"/>
    <property type="match status" value="1"/>
</dbReference>
<dbReference type="PROSITE" id="PS50048">
    <property type="entry name" value="ZN2_CY6_FUNGAL_2"/>
    <property type="match status" value="1"/>
</dbReference>
<dbReference type="AlphaFoldDB" id="A0A317WI67"/>
<keyword evidence="9" id="KW-1185">Reference proteome</keyword>
<dbReference type="GeneID" id="37068750"/>
<dbReference type="SMART" id="SM00066">
    <property type="entry name" value="GAL4"/>
    <property type="match status" value="1"/>
</dbReference>
<dbReference type="GO" id="GO:0008270">
    <property type="term" value="F:zinc ion binding"/>
    <property type="evidence" value="ECO:0007669"/>
    <property type="project" value="InterPro"/>
</dbReference>
<dbReference type="GO" id="GO:0000981">
    <property type="term" value="F:DNA-binding transcription factor activity, RNA polymerase II-specific"/>
    <property type="evidence" value="ECO:0007669"/>
    <property type="project" value="InterPro"/>
</dbReference>
<protein>
    <recommendedName>
        <fullName evidence="7">Zn(2)-C6 fungal-type domain-containing protein</fullName>
    </recommendedName>
</protein>
<accession>A0A317WI67</accession>
<keyword evidence="4" id="KW-0238">DNA-binding</keyword>
<dbReference type="GO" id="GO:0003677">
    <property type="term" value="F:DNA binding"/>
    <property type="evidence" value="ECO:0007669"/>
    <property type="project" value="UniProtKB-KW"/>
</dbReference>
<name>A0A317WI67_9EURO</name>
<dbReference type="Pfam" id="PF00172">
    <property type="entry name" value="Zn_clus"/>
    <property type="match status" value="1"/>
</dbReference>
<evidence type="ECO:0000256" key="2">
    <source>
        <dbReference type="ARBA" id="ARBA00022833"/>
    </source>
</evidence>
<evidence type="ECO:0000256" key="5">
    <source>
        <dbReference type="ARBA" id="ARBA00023163"/>
    </source>
</evidence>
<dbReference type="Proteomes" id="UP000247233">
    <property type="component" value="Unassembled WGS sequence"/>
</dbReference>
<dbReference type="RefSeq" id="XP_025400541.1">
    <property type="nucleotide sequence ID" value="XM_025546513.1"/>
</dbReference>
<dbReference type="PANTHER" id="PTHR36206">
    <property type="entry name" value="ASPERCRYPTIN BIOSYNTHESIS CLUSTER-SPECIFIC TRANSCRIPTION REGULATOR ATNN-RELATED"/>
    <property type="match status" value="1"/>
</dbReference>
<dbReference type="InterPro" id="IPR001138">
    <property type="entry name" value="Zn2Cys6_DnaBD"/>
</dbReference>
<dbReference type="InterPro" id="IPR036864">
    <property type="entry name" value="Zn2-C6_fun-type_DNA-bd_sf"/>
</dbReference>
<evidence type="ECO:0000313" key="9">
    <source>
        <dbReference type="Proteomes" id="UP000247233"/>
    </source>
</evidence>
<keyword evidence="5" id="KW-0804">Transcription</keyword>
<dbReference type="GO" id="GO:0009893">
    <property type="term" value="P:positive regulation of metabolic process"/>
    <property type="evidence" value="ECO:0007669"/>
    <property type="project" value="UniProtKB-ARBA"/>
</dbReference>
<dbReference type="VEuPathDB" id="FungiDB:BO70DRAFT_395119"/>
<evidence type="ECO:0000256" key="1">
    <source>
        <dbReference type="ARBA" id="ARBA00022723"/>
    </source>
</evidence>
<keyword evidence="2" id="KW-0862">Zinc</keyword>
<sequence>MDPRARSQNPAPKRSRLMVSRARTGCLTCKSRRVKCDEQKPICNRCVSANRHCAGYQTPPKTPPKPFHITYYVPDLVTSARALHYPTEDLQDQQALAFFYQWSRSCFPSELVAPFTDSTVLQEPALRHAMIAQGKLYETYHYGLAASPQSESTVFAMRHYGKALRELISSDAKATDDRSPVFVIASFLFGCLETCQGHHKNALLHLQSGFKLFQELRQSGQLAEGCEMIFRSLFTRLICQMTHFDLADCTRFFGLDANCCKGPEAFTSIADARIHLINILQKMIHRRHSASPNAGFDQKPIALEMERLGTLLAQELMELDTWILAFNHYLSFGISNNHTCESYVLAICCFLLKFRIMADYRKPGEHDRNDRLDFKHILDLGHTLSTAGRLTRDSSSQSVTANSGQQDDVWCPLHQMFETNYFEIATPLPTAKHMLPHFLFFDILCSLSVASVHAPDPIVRQQARDLVLNACQCAKGWDSSLAIYLAHCLSQSGQLESYHDDDTFFGKFTPETFHCDGSERLIALVADFGKL</sequence>
<dbReference type="OrthoDB" id="2593732at2759"/>
<evidence type="ECO:0000256" key="6">
    <source>
        <dbReference type="ARBA" id="ARBA00023242"/>
    </source>
</evidence>
<dbReference type="Gene3D" id="4.10.240.10">
    <property type="entry name" value="Zn(2)-C6 fungal-type DNA-binding domain"/>
    <property type="match status" value="1"/>
</dbReference>
<dbReference type="EMBL" id="MSFL01000008">
    <property type="protein sequence ID" value="PWY85989.1"/>
    <property type="molecule type" value="Genomic_DNA"/>
</dbReference>
<organism evidence="8 9">
    <name type="scientific">Aspergillus heteromorphus CBS 117.55</name>
    <dbReference type="NCBI Taxonomy" id="1448321"/>
    <lineage>
        <taxon>Eukaryota</taxon>
        <taxon>Fungi</taxon>
        <taxon>Dikarya</taxon>
        <taxon>Ascomycota</taxon>
        <taxon>Pezizomycotina</taxon>
        <taxon>Eurotiomycetes</taxon>
        <taxon>Eurotiomycetidae</taxon>
        <taxon>Eurotiales</taxon>
        <taxon>Aspergillaceae</taxon>
        <taxon>Aspergillus</taxon>
        <taxon>Aspergillus subgen. Circumdati</taxon>
    </lineage>
</organism>
<evidence type="ECO:0000313" key="8">
    <source>
        <dbReference type="EMBL" id="PWY85989.1"/>
    </source>
</evidence>
<dbReference type="STRING" id="1448321.A0A317WI67"/>